<gene>
    <name evidence="4" type="ORF">L195_g044916</name>
</gene>
<dbReference type="InterPro" id="IPR012337">
    <property type="entry name" value="RNaseH-like_sf"/>
</dbReference>
<protein>
    <submittedName>
        <fullName evidence="4">HAT family dimerization domain-containing protein</fullName>
    </submittedName>
</protein>
<proteinExistence type="predicted"/>
<dbReference type="InterPro" id="IPR025525">
    <property type="entry name" value="hAT-like_transposase_RNase-H"/>
</dbReference>
<accession>A0A2K3MDE5</accession>
<dbReference type="GO" id="GO:0046983">
    <property type="term" value="F:protein dimerization activity"/>
    <property type="evidence" value="ECO:0007669"/>
    <property type="project" value="InterPro"/>
</dbReference>
<dbReference type="Pfam" id="PF14372">
    <property type="entry name" value="hAT-like_RNase-H"/>
    <property type="match status" value="1"/>
</dbReference>
<evidence type="ECO:0000256" key="1">
    <source>
        <dbReference type="ARBA" id="ARBA00023125"/>
    </source>
</evidence>
<dbReference type="PANTHER" id="PTHR46481:SF8">
    <property type="entry name" value="ZINC FINGER BED DOMAIN-CONTAINING PROTEIN RICESLEEPER 1-LIKE"/>
    <property type="match status" value="1"/>
</dbReference>
<dbReference type="EMBL" id="ASHM01057738">
    <property type="protein sequence ID" value="PNX88802.1"/>
    <property type="molecule type" value="Genomic_DNA"/>
</dbReference>
<dbReference type="SUPFAM" id="SSF53098">
    <property type="entry name" value="Ribonuclease H-like"/>
    <property type="match status" value="1"/>
</dbReference>
<sequence>MFIALELPFRKVDHEALHHFINLGIPQFKIPSRTTLSRDTLSLWDSEKTKLKTFLSQHCGRVCLTTDFWTSCQNYSYMSMTAHFVDNNWKLNKKILNFCKVSGHSGEVMAQTVWNCLSSWDLNQVLTMTVDNASSNDVGISYLKKSLMPDLVMEGKYFHTRCFAHVLNLIVKDGLKDIDNSVLRIRGAVKYIQSSGTRYDKFKACIDPQKVEYKGFVNLDGDTRWNSTYLMLEAALKHMSTFAKLEMHDRAYVRELQSGKGLPLLEDWEYVHSILPFLALFHDATVRISGSSYATSNMYMFEVFGIGKKIREMCDHLDLRIRSMAKSMKIKYDKYWGEPNSLNSLLLIALILDPRHKMKFINWYAEHFFGSDEAKSFKENVNSSLNSLFNEYNGQVGESHASSQEYRPNEGGKADPYGFKPFYKSSGRNKADSEVTKYLDEILEEEGDLDVLIWWKDNCTRYPVLARIAREVLAIPVSTVASESA</sequence>
<dbReference type="AlphaFoldDB" id="A0A2K3MDE5"/>
<dbReference type="Proteomes" id="UP000236291">
    <property type="component" value="Unassembled WGS sequence"/>
</dbReference>
<feature type="domain" description="hAT-like transposase RNase-H fold" evidence="3">
    <location>
        <begin position="289"/>
        <end position="392"/>
    </location>
</feature>
<dbReference type="ExpressionAtlas" id="A0A2K3MDE5">
    <property type="expression patterns" value="baseline"/>
</dbReference>
<name>A0A2K3MDE5_TRIPR</name>
<feature type="domain" description="HAT C-terminal dimerisation" evidence="2">
    <location>
        <begin position="434"/>
        <end position="485"/>
    </location>
</feature>
<evidence type="ECO:0000259" key="2">
    <source>
        <dbReference type="Pfam" id="PF05699"/>
    </source>
</evidence>
<evidence type="ECO:0000313" key="5">
    <source>
        <dbReference type="Proteomes" id="UP000236291"/>
    </source>
</evidence>
<dbReference type="InterPro" id="IPR052035">
    <property type="entry name" value="ZnF_BED_domain_contain"/>
</dbReference>
<feature type="non-terminal residue" evidence="4">
    <location>
        <position position="485"/>
    </location>
</feature>
<dbReference type="InterPro" id="IPR008906">
    <property type="entry name" value="HATC_C_dom"/>
</dbReference>
<reference evidence="4 5" key="2">
    <citation type="journal article" date="2017" name="Front. Plant Sci.">
        <title>Gene Classification and Mining of Molecular Markers Useful in Red Clover (Trifolium pratense) Breeding.</title>
        <authorList>
            <person name="Istvanek J."/>
            <person name="Dluhosova J."/>
            <person name="Dluhos P."/>
            <person name="Patkova L."/>
            <person name="Nedelnik J."/>
            <person name="Repkova J."/>
        </authorList>
    </citation>
    <scope>NUCLEOTIDE SEQUENCE [LARGE SCALE GENOMIC DNA]</scope>
    <source>
        <strain evidence="5">cv. Tatra</strain>
        <tissue evidence="4">Young leaves</tissue>
    </source>
</reference>
<evidence type="ECO:0000313" key="4">
    <source>
        <dbReference type="EMBL" id="PNX88802.1"/>
    </source>
</evidence>
<evidence type="ECO:0000259" key="3">
    <source>
        <dbReference type="Pfam" id="PF14372"/>
    </source>
</evidence>
<dbReference type="GO" id="GO:0003677">
    <property type="term" value="F:DNA binding"/>
    <property type="evidence" value="ECO:0007669"/>
    <property type="project" value="UniProtKB-KW"/>
</dbReference>
<comment type="caution">
    <text evidence="4">The sequence shown here is derived from an EMBL/GenBank/DDBJ whole genome shotgun (WGS) entry which is preliminary data.</text>
</comment>
<dbReference type="PANTHER" id="PTHR46481">
    <property type="entry name" value="ZINC FINGER BED DOMAIN-CONTAINING PROTEIN 4"/>
    <property type="match status" value="1"/>
</dbReference>
<dbReference type="Pfam" id="PF05699">
    <property type="entry name" value="Dimer_Tnp_hAT"/>
    <property type="match status" value="1"/>
</dbReference>
<keyword evidence="1" id="KW-0238">DNA-binding</keyword>
<reference evidence="4 5" key="1">
    <citation type="journal article" date="2014" name="Am. J. Bot.">
        <title>Genome assembly and annotation for red clover (Trifolium pratense; Fabaceae).</title>
        <authorList>
            <person name="Istvanek J."/>
            <person name="Jaros M."/>
            <person name="Krenek A."/>
            <person name="Repkova J."/>
        </authorList>
    </citation>
    <scope>NUCLEOTIDE SEQUENCE [LARGE SCALE GENOMIC DNA]</scope>
    <source>
        <strain evidence="5">cv. Tatra</strain>
        <tissue evidence="4">Young leaves</tissue>
    </source>
</reference>
<organism evidence="4 5">
    <name type="scientific">Trifolium pratense</name>
    <name type="common">Red clover</name>
    <dbReference type="NCBI Taxonomy" id="57577"/>
    <lineage>
        <taxon>Eukaryota</taxon>
        <taxon>Viridiplantae</taxon>
        <taxon>Streptophyta</taxon>
        <taxon>Embryophyta</taxon>
        <taxon>Tracheophyta</taxon>
        <taxon>Spermatophyta</taxon>
        <taxon>Magnoliopsida</taxon>
        <taxon>eudicotyledons</taxon>
        <taxon>Gunneridae</taxon>
        <taxon>Pentapetalae</taxon>
        <taxon>rosids</taxon>
        <taxon>fabids</taxon>
        <taxon>Fabales</taxon>
        <taxon>Fabaceae</taxon>
        <taxon>Papilionoideae</taxon>
        <taxon>50 kb inversion clade</taxon>
        <taxon>NPAAA clade</taxon>
        <taxon>Hologalegina</taxon>
        <taxon>IRL clade</taxon>
        <taxon>Trifolieae</taxon>
        <taxon>Trifolium</taxon>
    </lineage>
</organism>